<dbReference type="InterPro" id="IPR001841">
    <property type="entry name" value="Znf_RING"/>
</dbReference>
<evidence type="ECO:0000256" key="2">
    <source>
        <dbReference type="ARBA" id="ARBA00022771"/>
    </source>
</evidence>
<keyword evidence="2 4" id="KW-0863">Zinc-finger</keyword>
<evidence type="ECO:0000256" key="1">
    <source>
        <dbReference type="ARBA" id="ARBA00022723"/>
    </source>
</evidence>
<dbReference type="RefSeq" id="XP_009265215.1">
    <property type="nucleotide sequence ID" value="XM_009266940.1"/>
</dbReference>
<keyword evidence="3" id="KW-0862">Zinc</keyword>
<proteinExistence type="predicted"/>
<dbReference type="KEGG" id="ero:EROM_091020"/>
<keyword evidence="7" id="KW-1185">Reference proteome</keyword>
<dbReference type="GeneID" id="20564326"/>
<dbReference type="PROSITE" id="PS50089">
    <property type="entry name" value="ZF_RING_2"/>
    <property type="match status" value="1"/>
</dbReference>
<dbReference type="Proteomes" id="UP000010094">
    <property type="component" value="Chromosome IXb"/>
</dbReference>
<protein>
    <submittedName>
        <fullName evidence="6">Zinc finger domain-containing protein</fullName>
    </submittedName>
</protein>
<evidence type="ECO:0000313" key="6">
    <source>
        <dbReference type="EMBL" id="AFN83718.1"/>
    </source>
</evidence>
<dbReference type="HOGENOM" id="CLU_2427029_0_0_1"/>
<evidence type="ECO:0000256" key="3">
    <source>
        <dbReference type="ARBA" id="ARBA00022833"/>
    </source>
</evidence>
<sequence>MNLCRVCDCEISIRHGTPCGHSFCYLCIKRHLSGHDTCPVCGRRPLSMKDLVGLRSSAKKWDSRIRMGEDPKILRVLYRLKRYIKEDRESG</sequence>
<gene>
    <name evidence="6" type="ordered locus">EROM_091020</name>
</gene>
<name>I6ZKC1_ENCRO</name>
<dbReference type="SMART" id="SM00184">
    <property type="entry name" value="RING"/>
    <property type="match status" value="1"/>
</dbReference>
<organism evidence="6 7">
    <name type="scientific">Encephalitozoon romaleae (strain SJ-2008)</name>
    <name type="common">Microsporidian parasite</name>
    <dbReference type="NCBI Taxonomy" id="1178016"/>
    <lineage>
        <taxon>Eukaryota</taxon>
        <taxon>Fungi</taxon>
        <taxon>Fungi incertae sedis</taxon>
        <taxon>Microsporidia</taxon>
        <taxon>Unikaryonidae</taxon>
        <taxon>Encephalitozoon</taxon>
    </lineage>
</organism>
<dbReference type="PROSITE" id="PS00518">
    <property type="entry name" value="ZF_RING_1"/>
    <property type="match status" value="1"/>
</dbReference>
<dbReference type="VEuPathDB" id="MicrosporidiaDB:EROM_091020"/>
<evidence type="ECO:0000256" key="4">
    <source>
        <dbReference type="PROSITE-ProRule" id="PRU00175"/>
    </source>
</evidence>
<feature type="domain" description="RING-type" evidence="5">
    <location>
        <begin position="4"/>
        <end position="41"/>
    </location>
</feature>
<dbReference type="SUPFAM" id="SSF57850">
    <property type="entry name" value="RING/U-box"/>
    <property type="match status" value="1"/>
</dbReference>
<dbReference type="InterPro" id="IPR013083">
    <property type="entry name" value="Znf_RING/FYVE/PHD"/>
</dbReference>
<accession>I6ZKC1</accession>
<dbReference type="AlphaFoldDB" id="I6ZKC1"/>
<dbReference type="InterPro" id="IPR017907">
    <property type="entry name" value="Znf_RING_CS"/>
</dbReference>
<reference evidence="6" key="1">
    <citation type="journal article" date="2012" name="Proc. Natl. Acad. Sci. U.S.A.">
        <title>Gain and loss of multiple functionally related, horizontally transferred genes in the reduced genomes of two microsporidian parasites.</title>
        <authorList>
            <person name="Pombert J.-F."/>
            <person name="Selman M."/>
            <person name="Burki F."/>
            <person name="Bardell F.T."/>
            <person name="Farinelli L."/>
            <person name="Solter L.F."/>
            <person name="Whitman D.W."/>
            <person name="Weiss L.M."/>
            <person name="Corradi N."/>
            <person name="Keeling P.J."/>
        </authorList>
    </citation>
    <scope>NUCLEOTIDE SEQUENCE [LARGE SCALE GENOMIC DNA]</scope>
    <source>
        <strain evidence="6">SJ-2008</strain>
    </source>
</reference>
<dbReference type="InterPro" id="IPR018957">
    <property type="entry name" value="Znf_C3HC4_RING-type"/>
</dbReference>
<evidence type="ECO:0000313" key="7">
    <source>
        <dbReference type="Proteomes" id="UP000010094"/>
    </source>
</evidence>
<dbReference type="GO" id="GO:0008270">
    <property type="term" value="F:zinc ion binding"/>
    <property type="evidence" value="ECO:0007669"/>
    <property type="project" value="UniProtKB-KW"/>
</dbReference>
<dbReference type="OrthoDB" id="6270329at2759"/>
<evidence type="ECO:0000259" key="5">
    <source>
        <dbReference type="PROSITE" id="PS50089"/>
    </source>
</evidence>
<keyword evidence="1" id="KW-0479">Metal-binding</keyword>
<dbReference type="Pfam" id="PF00097">
    <property type="entry name" value="zf-C3HC4"/>
    <property type="match status" value="1"/>
</dbReference>
<dbReference type="Gene3D" id="3.30.40.10">
    <property type="entry name" value="Zinc/RING finger domain, C3HC4 (zinc finger)"/>
    <property type="match status" value="1"/>
</dbReference>
<dbReference type="EMBL" id="CP003527">
    <property type="protein sequence ID" value="AFN83718.1"/>
    <property type="molecule type" value="Genomic_DNA"/>
</dbReference>